<sequence>MEDRWASLEAKLREEVVAVGAPAGNVGNIHGLADAPQHDELTVEQRARLETITRTAVQTGYTSPYARSHVLQMIKDAESVNAAHVVHYDTLGTLNLRRVTGQRASSFASARFDFLASSLSQSHIIARLGKEIGARYYSNVASGRRQDRDSAISTSLTDIVRYLKRCLARLDVASADPITFRGRSFKSKIDFFAQRTDLVVTLGLMLPIEFGGTATIYQVGEALERGDDKAEGLPSLPKYVHAGAMLTQLRTAEVEISFDWHKENEDHTATATFNAGYTLTTQSAYNMGVGTQSTELLTDEGRKGTWLTLMVPNGTLDTIPARIVTARYGMPVSAPAGSLANAIDRASHATWLDGGYAIVTVRLSTGGSYFTSVNNFMQYDTGNGATPTHGSCFVSTLRMFCTPRLQMDARPVVPRIHNLLNDDGMTRRVTVFTYSGTATLDAPLFMDTYGLEFARGLITLLGKASGGKVRHKAMLTLSSKLGLQMPKYADAHIDFLRSVIVMLAPVLERLTAFFRDHNPYRVVGELTLEEIEEQLYARPTIEFADAAIDALRRGRSAAYRWLTDDTNIVAALCTAWCTVNSATALIWYFQYIGFQLSPCLYPHSYDKKPETGVKALEEILKLSYSQWVPPDSLNPDRGQVSLQLLLSLCRSDGPVFKKLGICKELFKTSPSFGPQVEHGGP</sequence>
<dbReference type="AlphaFoldDB" id="A0A2V0RN67"/>
<name>A0A2V0RN67_9ZZZZ</name>
<dbReference type="EMBL" id="BDQC01000173">
    <property type="protein sequence ID" value="GBH22580.1"/>
    <property type="molecule type" value="Genomic_RNA"/>
</dbReference>
<organism evidence="1">
    <name type="scientific">viral metagenome</name>
    <dbReference type="NCBI Taxonomy" id="1070528"/>
    <lineage>
        <taxon>unclassified sequences</taxon>
        <taxon>metagenomes</taxon>
        <taxon>organismal metagenomes</taxon>
    </lineage>
</organism>
<comment type="caution">
    <text evidence="1">The sequence shown here is derived from an EMBL/GenBank/DDBJ whole genome shotgun (WGS) entry which is preliminary data.</text>
</comment>
<reference evidence="1" key="1">
    <citation type="submission" date="2017-04" db="EMBL/GenBank/DDBJ databases">
        <title>Unveiling RNA virosphere associated with marine microorganisms.</title>
        <authorList>
            <person name="Urayama S."/>
            <person name="Takaki Y."/>
            <person name="Nishi S."/>
            <person name="Yoshida Y."/>
            <person name="Deguchi S."/>
            <person name="Takai K."/>
            <person name="Nunoura T."/>
        </authorList>
    </citation>
    <scope>NUCLEOTIDE SEQUENCE</scope>
</reference>
<evidence type="ECO:0000313" key="1">
    <source>
        <dbReference type="EMBL" id="GBH22580.1"/>
    </source>
</evidence>
<proteinExistence type="predicted"/>
<accession>A0A2V0RN67</accession>
<protein>
    <submittedName>
        <fullName evidence="1">Uncharacterized protein</fullName>
    </submittedName>
</protein>